<dbReference type="NCBIfam" id="NF006762">
    <property type="entry name" value="PRK09283.1"/>
    <property type="match status" value="1"/>
</dbReference>
<comment type="similarity">
    <text evidence="2 13">Belongs to the ALAD family.</text>
</comment>
<evidence type="ECO:0000256" key="3">
    <source>
        <dbReference type="ARBA" id="ARBA00012053"/>
    </source>
</evidence>
<keyword evidence="15" id="KW-1185">Reference proteome</keyword>
<keyword evidence="6 14" id="KW-0456">Lyase</keyword>
<keyword evidence="12" id="KW-0479">Metal-binding</keyword>
<dbReference type="GO" id="GO:0006782">
    <property type="term" value="P:protoporphyrinogen IX biosynthetic process"/>
    <property type="evidence" value="ECO:0007669"/>
    <property type="project" value="UniProtKB-UniPathway"/>
</dbReference>
<evidence type="ECO:0000256" key="9">
    <source>
        <dbReference type="ARBA" id="ARBA00047651"/>
    </source>
</evidence>
<evidence type="ECO:0000256" key="5">
    <source>
        <dbReference type="ARBA" id="ARBA00023133"/>
    </source>
</evidence>
<dbReference type="SUPFAM" id="SSF51569">
    <property type="entry name" value="Aldolase"/>
    <property type="match status" value="1"/>
</dbReference>
<name>A0A4R9GCS2_9LEPT</name>
<dbReference type="GO" id="GO:0004655">
    <property type="term" value="F:porphobilinogen synthase activity"/>
    <property type="evidence" value="ECO:0007669"/>
    <property type="project" value="UniProtKB-EC"/>
</dbReference>
<feature type="binding site" evidence="11">
    <location>
        <position position="203"/>
    </location>
    <ligand>
        <name>5-aminolevulinate</name>
        <dbReference type="ChEBI" id="CHEBI:356416"/>
        <label>1</label>
    </ligand>
</feature>
<evidence type="ECO:0000313" key="15">
    <source>
        <dbReference type="Proteomes" id="UP000298458"/>
    </source>
</evidence>
<evidence type="ECO:0000313" key="14">
    <source>
        <dbReference type="EMBL" id="TGK08817.1"/>
    </source>
</evidence>
<protein>
    <recommendedName>
        <fullName evidence="4">Delta-aminolevulinic acid dehydratase</fullName>
        <ecNumber evidence="3">4.2.1.24</ecNumber>
    </recommendedName>
    <alternativeName>
        <fullName evidence="8">Porphobilinogen synthase</fullName>
    </alternativeName>
</protein>
<dbReference type="PRINTS" id="PR00144">
    <property type="entry name" value="DALDHYDRTASE"/>
</dbReference>
<feature type="active site" description="Schiff-base intermediate with substrate" evidence="10">
    <location>
        <position position="246"/>
    </location>
</feature>
<reference evidence="14" key="1">
    <citation type="journal article" date="2019" name="PLoS Negl. Trop. Dis.">
        <title>Revisiting the worldwide diversity of Leptospira species in the environment.</title>
        <authorList>
            <person name="Vincent A.T."/>
            <person name="Schiettekatte O."/>
            <person name="Bourhy P."/>
            <person name="Veyrier F.J."/>
            <person name="Picardeau M."/>
        </authorList>
    </citation>
    <scope>NUCLEOTIDE SEQUENCE [LARGE SCALE GENOMIC DNA]</scope>
    <source>
        <strain evidence="14">SSW15</strain>
    </source>
</reference>
<comment type="pathway">
    <text evidence="1">Porphyrin-containing compound metabolism; protoporphyrin-IX biosynthesis; coproporphyrinogen-III from 5-aminolevulinate: step 1/4.</text>
</comment>
<organism evidence="14 15">
    <name type="scientific">Leptospira fletcheri</name>
    <dbReference type="NCBI Taxonomy" id="2484981"/>
    <lineage>
        <taxon>Bacteria</taxon>
        <taxon>Pseudomonadati</taxon>
        <taxon>Spirochaetota</taxon>
        <taxon>Spirochaetia</taxon>
        <taxon>Leptospirales</taxon>
        <taxon>Leptospiraceae</taxon>
        <taxon>Leptospira</taxon>
    </lineage>
</organism>
<evidence type="ECO:0000256" key="4">
    <source>
        <dbReference type="ARBA" id="ARBA00020771"/>
    </source>
</evidence>
<evidence type="ECO:0000256" key="7">
    <source>
        <dbReference type="ARBA" id="ARBA00023244"/>
    </source>
</evidence>
<dbReference type="InterPro" id="IPR013785">
    <property type="entry name" value="Aldolase_TIM"/>
</dbReference>
<gene>
    <name evidence="14" type="primary">hemB</name>
    <name evidence="14" type="ORF">EHO60_12270</name>
</gene>
<keyword evidence="5" id="KW-0350">Heme biosynthesis</keyword>
<dbReference type="OrthoDB" id="9805001at2"/>
<evidence type="ECO:0000256" key="8">
    <source>
        <dbReference type="ARBA" id="ARBA00032837"/>
    </source>
</evidence>
<evidence type="ECO:0000256" key="11">
    <source>
        <dbReference type="PIRSR" id="PIRSR001415-2"/>
    </source>
</evidence>
<dbReference type="InterPro" id="IPR001731">
    <property type="entry name" value="ALAD"/>
</dbReference>
<feature type="binding site" evidence="11">
    <location>
        <position position="311"/>
    </location>
    <ligand>
        <name>5-aminolevulinate</name>
        <dbReference type="ChEBI" id="CHEBI:356416"/>
        <label>2</label>
    </ligand>
</feature>
<dbReference type="Gene3D" id="3.20.20.70">
    <property type="entry name" value="Aldolase class I"/>
    <property type="match status" value="1"/>
</dbReference>
<evidence type="ECO:0000256" key="10">
    <source>
        <dbReference type="PIRSR" id="PIRSR001415-1"/>
    </source>
</evidence>
<feature type="binding site" evidence="12">
    <location>
        <position position="119"/>
    </location>
    <ligand>
        <name>Zn(2+)</name>
        <dbReference type="ChEBI" id="CHEBI:29105"/>
        <note>catalytic</note>
    </ligand>
</feature>
<dbReference type="EC" id="4.2.1.24" evidence="3"/>
<accession>A0A4R9GCS2</accession>
<comment type="catalytic activity">
    <reaction evidence="9">
        <text>2 5-aminolevulinate = porphobilinogen + 2 H2O + H(+)</text>
        <dbReference type="Rhea" id="RHEA:24064"/>
        <dbReference type="ChEBI" id="CHEBI:15377"/>
        <dbReference type="ChEBI" id="CHEBI:15378"/>
        <dbReference type="ChEBI" id="CHEBI:58126"/>
        <dbReference type="ChEBI" id="CHEBI:356416"/>
        <dbReference type="EC" id="4.2.1.24"/>
    </reaction>
</comment>
<feature type="binding site" evidence="11">
    <location>
        <position position="215"/>
    </location>
    <ligand>
        <name>5-aminolevulinate</name>
        <dbReference type="ChEBI" id="CHEBI:356416"/>
        <label>1</label>
    </ligand>
</feature>
<keyword evidence="12" id="KW-0862">Zinc</keyword>
<dbReference type="SMART" id="SM01004">
    <property type="entry name" value="ALAD"/>
    <property type="match status" value="1"/>
</dbReference>
<dbReference type="UniPathway" id="UPA00251">
    <property type="reaction ID" value="UER00318"/>
</dbReference>
<sequence>MKESYGMGLRRNRISPTLRNLISSESLHPKKLVQPLFVAESLADREAMSSLPGVFRDTKETVLSQIESDLKAGTEHFLLFLVPGHKSDHSIPVKFYEEAIGGIKKKFPEAFLWIDTCLCSLTTHGHCGLLDKKGRIDNDSSVKRLSEIALCYANSGADGISPSDMMDGRVASHRRILDSNGFEDVPVMSYSTKFKSHFYGPFREAAESTPGHGDRSSYQIDVRNREDSLLSSLRDAQEGADLLMVKPGMTAIDLIRPIREATDLPVGAYQVSGEYASLALLAESGFCKFEDALRETWQVFSRAGASYLITYAARRGKEILS</sequence>
<feature type="binding site" evidence="11">
    <location>
        <position position="272"/>
    </location>
    <ligand>
        <name>5-aminolevulinate</name>
        <dbReference type="ChEBI" id="CHEBI:356416"/>
        <label>2</label>
    </ligand>
</feature>
<dbReference type="Pfam" id="PF00490">
    <property type="entry name" value="ALAD"/>
    <property type="match status" value="1"/>
</dbReference>
<dbReference type="Proteomes" id="UP000298458">
    <property type="component" value="Unassembled WGS sequence"/>
</dbReference>
<feature type="binding site" evidence="12">
    <location>
        <position position="117"/>
    </location>
    <ligand>
        <name>Zn(2+)</name>
        <dbReference type="ChEBI" id="CHEBI:29105"/>
        <note>catalytic</note>
    </ligand>
</feature>
<dbReference type="GO" id="GO:0005829">
    <property type="term" value="C:cytosol"/>
    <property type="evidence" value="ECO:0007669"/>
    <property type="project" value="TreeGrafter"/>
</dbReference>
<evidence type="ECO:0000256" key="6">
    <source>
        <dbReference type="ARBA" id="ARBA00023239"/>
    </source>
</evidence>
<dbReference type="PANTHER" id="PTHR11458">
    <property type="entry name" value="DELTA-AMINOLEVULINIC ACID DEHYDRATASE"/>
    <property type="match status" value="1"/>
</dbReference>
<evidence type="ECO:0000256" key="13">
    <source>
        <dbReference type="RuleBase" id="RU004161"/>
    </source>
</evidence>
<evidence type="ECO:0000256" key="1">
    <source>
        <dbReference type="ARBA" id="ARBA00004694"/>
    </source>
</evidence>
<comment type="caution">
    <text evidence="14">The sequence shown here is derived from an EMBL/GenBank/DDBJ whole genome shotgun (WGS) entry which is preliminary data.</text>
</comment>
<dbReference type="AlphaFoldDB" id="A0A4R9GCS2"/>
<dbReference type="EMBL" id="RQET01000009">
    <property type="protein sequence ID" value="TGK08817.1"/>
    <property type="molecule type" value="Genomic_DNA"/>
</dbReference>
<dbReference type="PANTHER" id="PTHR11458:SF0">
    <property type="entry name" value="DELTA-AMINOLEVULINIC ACID DEHYDRATASE"/>
    <property type="match status" value="1"/>
</dbReference>
<evidence type="ECO:0000256" key="2">
    <source>
        <dbReference type="ARBA" id="ARBA00008055"/>
    </source>
</evidence>
<keyword evidence="7" id="KW-0627">Porphyrin biosynthesis</keyword>
<dbReference type="PIRSF" id="PIRSF001415">
    <property type="entry name" value="Porphbilin_synth"/>
    <property type="match status" value="1"/>
</dbReference>
<evidence type="ECO:0000256" key="12">
    <source>
        <dbReference type="PIRSR" id="PIRSR001415-3"/>
    </source>
</evidence>
<feature type="active site" description="Schiff-base intermediate with substrate" evidence="10">
    <location>
        <position position="193"/>
    </location>
</feature>
<dbReference type="GO" id="GO:0008270">
    <property type="term" value="F:zinc ion binding"/>
    <property type="evidence" value="ECO:0007669"/>
    <property type="project" value="TreeGrafter"/>
</dbReference>
<proteinExistence type="inferred from homology"/>
<feature type="binding site" evidence="12">
    <location>
        <position position="127"/>
    </location>
    <ligand>
        <name>Zn(2+)</name>
        <dbReference type="ChEBI" id="CHEBI:29105"/>
        <note>catalytic</note>
    </ligand>
</feature>